<sequence length="194" mass="21965">MLLIQYSLKLSSRMLYVKLKVVYLILLFVKISKAQYDYGETTEPADYPGPVDYETQPTDTQAPEETQPPVETPAATVLPNGGVDPGLEVTTIVDYSNYDVITEPPIVVNPTTTRPCNRVPKMIINWYLLGPKTKTPVRRNVQPMRRPSAGYGMPWSSFYGYNRSRYVVRKRPAARHISSGGSSSGRVVRYFWRV</sequence>
<reference evidence="2" key="1">
    <citation type="submission" date="2021-05" db="EMBL/GenBank/DDBJ databases">
        <authorList>
            <person name="Alioto T."/>
            <person name="Alioto T."/>
            <person name="Gomez Garrido J."/>
        </authorList>
    </citation>
    <scope>NUCLEOTIDE SEQUENCE</scope>
</reference>
<accession>A0A8D8EW02</accession>
<dbReference type="AlphaFoldDB" id="A0A8D8EW02"/>
<evidence type="ECO:0000313" key="2">
    <source>
        <dbReference type="EMBL" id="CAG6447719.1"/>
    </source>
</evidence>
<name>A0A8D8EW02_CULPI</name>
<feature type="compositionally biased region" description="Polar residues" evidence="1">
    <location>
        <begin position="55"/>
        <end position="64"/>
    </location>
</feature>
<organism evidence="2">
    <name type="scientific">Culex pipiens</name>
    <name type="common">House mosquito</name>
    <dbReference type="NCBI Taxonomy" id="7175"/>
    <lineage>
        <taxon>Eukaryota</taxon>
        <taxon>Metazoa</taxon>
        <taxon>Ecdysozoa</taxon>
        <taxon>Arthropoda</taxon>
        <taxon>Hexapoda</taxon>
        <taxon>Insecta</taxon>
        <taxon>Pterygota</taxon>
        <taxon>Neoptera</taxon>
        <taxon>Endopterygota</taxon>
        <taxon>Diptera</taxon>
        <taxon>Nematocera</taxon>
        <taxon>Culicoidea</taxon>
        <taxon>Culicidae</taxon>
        <taxon>Culicinae</taxon>
        <taxon>Culicini</taxon>
        <taxon>Culex</taxon>
        <taxon>Culex</taxon>
    </lineage>
</organism>
<feature type="region of interest" description="Disordered" evidence="1">
    <location>
        <begin position="42"/>
        <end position="80"/>
    </location>
</feature>
<evidence type="ECO:0000256" key="1">
    <source>
        <dbReference type="SAM" id="MobiDB-lite"/>
    </source>
</evidence>
<protein>
    <submittedName>
        <fullName evidence="2">(northern house mosquito) hypothetical protein</fullName>
    </submittedName>
</protein>
<dbReference type="EMBL" id="HBUE01009700">
    <property type="protein sequence ID" value="CAG6447719.1"/>
    <property type="molecule type" value="Transcribed_RNA"/>
</dbReference>
<proteinExistence type="predicted"/>